<evidence type="ECO:0000256" key="1">
    <source>
        <dbReference type="ARBA" id="ARBA00007734"/>
    </source>
</evidence>
<evidence type="ECO:0000259" key="2">
    <source>
        <dbReference type="Pfam" id="PF01464"/>
    </source>
</evidence>
<comment type="caution">
    <text evidence="3">The sequence shown here is derived from an EMBL/GenBank/DDBJ whole genome shotgun (WGS) entry which is preliminary data.</text>
</comment>
<dbReference type="CDD" id="cd00254">
    <property type="entry name" value="LT-like"/>
    <property type="match status" value="1"/>
</dbReference>
<dbReference type="InterPro" id="IPR000189">
    <property type="entry name" value="Transglyc_AS"/>
</dbReference>
<dbReference type="GO" id="GO:0000270">
    <property type="term" value="P:peptidoglycan metabolic process"/>
    <property type="evidence" value="ECO:0007669"/>
    <property type="project" value="InterPro"/>
</dbReference>
<dbReference type="GO" id="GO:0016020">
    <property type="term" value="C:membrane"/>
    <property type="evidence" value="ECO:0007669"/>
    <property type="project" value="InterPro"/>
</dbReference>
<name>A0A3M2HJW5_9GAMM</name>
<dbReference type="PANTHER" id="PTHR37423:SF2">
    <property type="entry name" value="MEMBRANE-BOUND LYTIC MUREIN TRANSGLYCOSYLASE C"/>
    <property type="match status" value="1"/>
</dbReference>
<evidence type="ECO:0000313" key="4">
    <source>
        <dbReference type="Proteomes" id="UP000275012"/>
    </source>
</evidence>
<proteinExistence type="inferred from homology"/>
<dbReference type="GO" id="GO:0008933">
    <property type="term" value="F:peptidoglycan lytic transglycosylase activity"/>
    <property type="evidence" value="ECO:0007669"/>
    <property type="project" value="InterPro"/>
</dbReference>
<keyword evidence="4" id="KW-1185">Reference proteome</keyword>
<dbReference type="Pfam" id="PF01464">
    <property type="entry name" value="SLT"/>
    <property type="match status" value="1"/>
</dbReference>
<dbReference type="PANTHER" id="PTHR37423">
    <property type="entry name" value="SOLUBLE LYTIC MUREIN TRANSGLYCOSYLASE-RELATED"/>
    <property type="match status" value="1"/>
</dbReference>
<dbReference type="EMBL" id="RFLY01000018">
    <property type="protein sequence ID" value="RMH88665.1"/>
    <property type="molecule type" value="Genomic_DNA"/>
</dbReference>
<dbReference type="Proteomes" id="UP000275012">
    <property type="component" value="Unassembled WGS sequence"/>
</dbReference>
<dbReference type="AlphaFoldDB" id="A0A3M2HJW5"/>
<protein>
    <submittedName>
        <fullName evidence="3">Lytic transglycosylase domain-containing protein</fullName>
    </submittedName>
</protein>
<accession>A0A3M2HJW5</accession>
<dbReference type="Gene3D" id="1.10.530.10">
    <property type="match status" value="1"/>
</dbReference>
<organism evidence="3 4">
    <name type="scientific">Solilutibacter pythonis</name>
    <dbReference type="NCBI Taxonomy" id="2483112"/>
    <lineage>
        <taxon>Bacteria</taxon>
        <taxon>Pseudomonadati</taxon>
        <taxon>Pseudomonadota</taxon>
        <taxon>Gammaproteobacteria</taxon>
        <taxon>Lysobacterales</taxon>
        <taxon>Lysobacteraceae</taxon>
        <taxon>Solilutibacter</taxon>
    </lineage>
</organism>
<dbReference type="RefSeq" id="WP_122102263.1">
    <property type="nucleotide sequence ID" value="NZ_RFLY01000018.1"/>
</dbReference>
<dbReference type="InterPro" id="IPR023346">
    <property type="entry name" value="Lysozyme-like_dom_sf"/>
</dbReference>
<reference evidence="3 4" key="1">
    <citation type="submission" date="2018-10" db="EMBL/GenBank/DDBJ databases">
        <title>Proposal of Lysobacter pythonis sp. nov. isolated from royal pythons (Python regius).</title>
        <authorList>
            <person name="Hans-Juergen B."/>
            <person name="Huptas C."/>
            <person name="Sandra B."/>
            <person name="Igor L."/>
            <person name="Joachim S."/>
            <person name="Siegfried S."/>
            <person name="Mareike W."/>
            <person name="Peter K."/>
        </authorList>
    </citation>
    <scope>NUCLEOTIDE SEQUENCE [LARGE SCALE GENOMIC DNA]</scope>
    <source>
        <strain evidence="3 4">4284/11</strain>
    </source>
</reference>
<gene>
    <name evidence="3" type="ORF">EBB59_11325</name>
</gene>
<comment type="similarity">
    <text evidence="1">Belongs to the transglycosylase Slt family.</text>
</comment>
<dbReference type="InterPro" id="IPR008258">
    <property type="entry name" value="Transglycosylase_SLT_dom_1"/>
</dbReference>
<dbReference type="SUPFAM" id="SSF53955">
    <property type="entry name" value="Lysozyme-like"/>
    <property type="match status" value="1"/>
</dbReference>
<dbReference type="OrthoDB" id="9815002at2"/>
<sequence length="287" mass="30596">MRRMVWLMGLGMVALGMGDALAGTLYRCDGPDGSRSYSSKRIPGASCGAVARYQPSRASRWQPVPAAAAANIQPLANGGGAPVVTGANAPAAAVTRRVSGRVYTYKRNGVTYATTVRPAGVAASSLRSIPFSYIETCFACGSRPGVNFGTLRLNTTAYQAEIAEAARIHGVEEAVIRAIMHAESAYNPNALSRVGAQGLMQLMPATARRFGVTNAFDPRQNIQGGVQYLAWLLKRFGGNLTLAAAGYNAGEGAVDRHKGVPPYNETQRYVERVRVLAERYRGQVARN</sequence>
<feature type="domain" description="Transglycosylase SLT" evidence="2">
    <location>
        <begin position="162"/>
        <end position="259"/>
    </location>
</feature>
<evidence type="ECO:0000313" key="3">
    <source>
        <dbReference type="EMBL" id="RMH88665.1"/>
    </source>
</evidence>
<dbReference type="PROSITE" id="PS00922">
    <property type="entry name" value="TRANSGLYCOSYLASE"/>
    <property type="match status" value="1"/>
</dbReference>